<gene>
    <name evidence="1" type="ORF">CZ674_02965</name>
</gene>
<protein>
    <recommendedName>
        <fullName evidence="3">Mobile element protein</fullName>
    </recommendedName>
</protein>
<evidence type="ECO:0000313" key="1">
    <source>
        <dbReference type="EMBL" id="SJM51990.1"/>
    </source>
</evidence>
<sequence length="53" mass="6192">MSIVGQSRFLRLWESFFSALKNERVYRTVYATKERARYDVIAYIGLAKSESAL</sequence>
<name>A0A1R4F7Q4_9MICO</name>
<keyword evidence="2" id="KW-1185">Reference proteome</keyword>
<evidence type="ECO:0008006" key="3">
    <source>
        <dbReference type="Google" id="ProtNLM"/>
    </source>
</evidence>
<evidence type="ECO:0000313" key="2">
    <source>
        <dbReference type="Proteomes" id="UP000195787"/>
    </source>
</evidence>
<accession>A0A1R4F7Q4</accession>
<dbReference type="RefSeq" id="WP_200810040.1">
    <property type="nucleotide sequence ID" value="NZ_FUHU01000020.1"/>
</dbReference>
<organism evidence="1 2">
    <name type="scientific">Agrococcus casei LMG 22410</name>
    <dbReference type="NCBI Taxonomy" id="1255656"/>
    <lineage>
        <taxon>Bacteria</taxon>
        <taxon>Bacillati</taxon>
        <taxon>Actinomycetota</taxon>
        <taxon>Actinomycetes</taxon>
        <taxon>Micrococcales</taxon>
        <taxon>Microbacteriaceae</taxon>
        <taxon>Agrococcus</taxon>
    </lineage>
</organism>
<reference evidence="1 2" key="1">
    <citation type="submission" date="2017-02" db="EMBL/GenBank/DDBJ databases">
        <authorList>
            <person name="Peterson S.W."/>
        </authorList>
    </citation>
    <scope>NUCLEOTIDE SEQUENCE [LARGE SCALE GENOMIC DNA]</scope>
    <source>
        <strain evidence="1 2">LMG 22410</strain>
    </source>
</reference>
<dbReference type="EMBL" id="FUHU01000020">
    <property type="protein sequence ID" value="SJM51990.1"/>
    <property type="molecule type" value="Genomic_DNA"/>
</dbReference>
<dbReference type="Proteomes" id="UP000195787">
    <property type="component" value="Unassembled WGS sequence"/>
</dbReference>
<dbReference type="AlphaFoldDB" id="A0A1R4F7Q4"/>
<dbReference type="GeneID" id="303174323"/>
<proteinExistence type="predicted"/>